<dbReference type="PANTHER" id="PTHR31310:SF7">
    <property type="entry name" value="PA-PHOSPHATASE RELATED-FAMILY PROTEIN DDB_G0268928"/>
    <property type="match status" value="1"/>
</dbReference>
<protein>
    <submittedName>
        <fullName evidence="9">Uncharacterized protein</fullName>
    </submittedName>
</protein>
<dbReference type="PANTHER" id="PTHR31310">
    <property type="match status" value="1"/>
</dbReference>
<evidence type="ECO:0000256" key="2">
    <source>
        <dbReference type="ARBA" id="ARBA00022692"/>
    </source>
</evidence>
<feature type="domain" description="Inositolphosphotransferase Aur1/Ipt1" evidence="8">
    <location>
        <begin position="51"/>
        <end position="231"/>
    </location>
</feature>
<dbReference type="GO" id="GO:0004144">
    <property type="term" value="F:diacylglycerol O-acyltransferase activity"/>
    <property type="evidence" value="ECO:0007669"/>
    <property type="project" value="InterPro"/>
</dbReference>
<dbReference type="Pfam" id="PF03007">
    <property type="entry name" value="WS_DGAT_cat"/>
    <property type="match status" value="1"/>
</dbReference>
<feature type="transmembrane region" description="Helical" evidence="5">
    <location>
        <begin position="85"/>
        <end position="102"/>
    </location>
</feature>
<dbReference type="GO" id="GO:0016020">
    <property type="term" value="C:membrane"/>
    <property type="evidence" value="ECO:0007669"/>
    <property type="project" value="UniProtKB-SubCell"/>
</dbReference>
<dbReference type="OrthoDB" id="9810950at2"/>
<dbReference type="GO" id="GO:0045017">
    <property type="term" value="P:glycerolipid biosynthetic process"/>
    <property type="evidence" value="ECO:0007669"/>
    <property type="project" value="InterPro"/>
</dbReference>
<feature type="domain" description="O-acyltransferase WSD1 C-terminal" evidence="7">
    <location>
        <begin position="517"/>
        <end position="660"/>
    </location>
</feature>
<feature type="transmembrane region" description="Helical" evidence="5">
    <location>
        <begin position="166"/>
        <end position="184"/>
    </location>
</feature>
<dbReference type="EMBL" id="MVHP01000001">
    <property type="protein sequence ID" value="ORA69177.1"/>
    <property type="molecule type" value="Genomic_DNA"/>
</dbReference>
<dbReference type="Gene3D" id="3.30.559.10">
    <property type="entry name" value="Chloramphenicol acetyltransferase-like domain"/>
    <property type="match status" value="1"/>
</dbReference>
<dbReference type="InterPro" id="IPR052185">
    <property type="entry name" value="IPC_Synthase-Related"/>
</dbReference>
<evidence type="ECO:0000256" key="1">
    <source>
        <dbReference type="ARBA" id="ARBA00004141"/>
    </source>
</evidence>
<comment type="subcellular location">
    <subcellularLocation>
        <location evidence="1">Membrane</location>
        <topology evidence="1">Multi-pass membrane protein</topology>
    </subcellularLocation>
</comment>
<dbReference type="InterPro" id="IPR026841">
    <property type="entry name" value="Aur1/Ipt1"/>
</dbReference>
<evidence type="ECO:0000259" key="6">
    <source>
        <dbReference type="Pfam" id="PF03007"/>
    </source>
</evidence>
<dbReference type="Pfam" id="PF14378">
    <property type="entry name" value="PAP2_3"/>
    <property type="match status" value="1"/>
</dbReference>
<dbReference type="InterPro" id="IPR004255">
    <property type="entry name" value="O-acyltransferase_WSD1_N"/>
</dbReference>
<evidence type="ECO:0000256" key="4">
    <source>
        <dbReference type="ARBA" id="ARBA00023136"/>
    </source>
</evidence>
<feature type="transmembrane region" description="Helical" evidence="5">
    <location>
        <begin position="114"/>
        <end position="132"/>
    </location>
</feature>
<dbReference type="SUPFAM" id="SSF52777">
    <property type="entry name" value="CoA-dependent acyltransferases"/>
    <property type="match status" value="1"/>
</dbReference>
<dbReference type="InterPro" id="IPR023213">
    <property type="entry name" value="CAT-like_dom_sf"/>
</dbReference>
<evidence type="ECO:0000256" key="3">
    <source>
        <dbReference type="ARBA" id="ARBA00022989"/>
    </source>
</evidence>
<evidence type="ECO:0000313" key="10">
    <source>
        <dbReference type="Proteomes" id="UP000192772"/>
    </source>
</evidence>
<name>A0A1X0D9Z0_9MYCO</name>
<accession>A0A1X0D9Z0</accession>
<dbReference type="AlphaFoldDB" id="A0A1X0D9Z0"/>
<gene>
    <name evidence="9" type="ORF">BST23_00480</name>
</gene>
<keyword evidence="4 5" id="KW-0472">Membrane</keyword>
<dbReference type="CDD" id="cd03386">
    <property type="entry name" value="PAP2_Aur1_like"/>
    <property type="match status" value="1"/>
</dbReference>
<reference evidence="9 10" key="1">
    <citation type="submission" date="2017-02" db="EMBL/GenBank/DDBJ databases">
        <title>The new phylogeny of genus Mycobacterium.</title>
        <authorList>
            <person name="Tortoli E."/>
            <person name="Trovato A."/>
            <person name="Cirillo D.M."/>
        </authorList>
    </citation>
    <scope>NUCLEOTIDE SEQUENCE [LARGE SCALE GENOMIC DNA]</scope>
    <source>
        <strain evidence="9 10">FI-09383</strain>
    </source>
</reference>
<dbReference type="STRING" id="81858.BST23_00480"/>
<feature type="transmembrane region" description="Helical" evidence="5">
    <location>
        <begin position="191"/>
        <end position="209"/>
    </location>
</feature>
<evidence type="ECO:0000313" key="9">
    <source>
        <dbReference type="EMBL" id="ORA69177.1"/>
    </source>
</evidence>
<dbReference type="InterPro" id="IPR009721">
    <property type="entry name" value="O-acyltransferase_WSD1_C"/>
</dbReference>
<evidence type="ECO:0000259" key="8">
    <source>
        <dbReference type="Pfam" id="PF14378"/>
    </source>
</evidence>
<evidence type="ECO:0000259" key="7">
    <source>
        <dbReference type="Pfam" id="PF06974"/>
    </source>
</evidence>
<dbReference type="Pfam" id="PF06974">
    <property type="entry name" value="WS_DGAT_C"/>
    <property type="match status" value="1"/>
</dbReference>
<comment type="caution">
    <text evidence="9">The sequence shown here is derived from an EMBL/GenBank/DDBJ whole genome shotgun (WGS) entry which is preliminary data.</text>
</comment>
<proteinExistence type="predicted"/>
<dbReference type="Proteomes" id="UP000192772">
    <property type="component" value="Unassembled WGS sequence"/>
</dbReference>
<feature type="domain" description="O-acyltransferase WSD1-like N-terminal" evidence="6">
    <location>
        <begin position="247"/>
        <end position="396"/>
    </location>
</feature>
<keyword evidence="3 5" id="KW-1133">Transmembrane helix</keyword>
<organism evidence="9 10">
    <name type="scientific">Mycolicibacterium elephantis</name>
    <dbReference type="NCBI Taxonomy" id="81858"/>
    <lineage>
        <taxon>Bacteria</taxon>
        <taxon>Bacillati</taxon>
        <taxon>Actinomycetota</taxon>
        <taxon>Actinomycetes</taxon>
        <taxon>Mycobacteriales</taxon>
        <taxon>Mycobacteriaceae</taxon>
        <taxon>Mycolicibacterium</taxon>
    </lineage>
</organism>
<sequence length="673" mass="72648">MLQVETPAEAARSPLWRDIALGLAVFGVYVAVALDASAEGRRDFADSNARALLDVERWLHIDVERSLNQWLVPRRVLTVLANYEYAYTYIISAFLLLAWLYLRLPADYRRARDSFILLNLIAIACFAVFPVTPPRLLPGMGYVDTVAQGGTFGSWGTPLVSSANQYAAMPSLHLAWALWVSVVLARLARGVAVQLLSAIHVAVTVFVIVATANHWVLDAVAAIPLVWVSVVMIDRRQSVRGSSLVPAADAFFLHVETDSAPQHVGGMVVLAPSSPGRPTLEEIRELLRAELPNMPRFRQRPEQPSSARRWRWVDVDPADIDWDWHVSERPAAGGADATDVDGAAAVLSRTVAQVATERLPRDRPMWRIILVRDIAPGRSGLLFLVHHCVADGVGTVLQALNILQPRLNLAADGRSQPGILRRAVATIVGLVQLATDGRPAAKLKDGSARRGFATTAFDLSAIRTVARERGVRVTDVLLGLLAVGVRRTHPELSAAVGHRLRVSVPIMLREPHSAAAGNLTAAAMVDLPLTDTVDDVRLREISHATARLRTPTRALASRFVMATVLGLCPVGVHRWFARKVYGPAFLQAIVSNMPGPEPAMSIAGIPLDRVVPILPLAPGAPIALGALSWTGVLGVGLAVDAELVDGDRVVVAMAQAFTELRALDVNSSSSAMN</sequence>
<feature type="transmembrane region" description="Helical" evidence="5">
    <location>
        <begin position="15"/>
        <end position="34"/>
    </location>
</feature>
<keyword evidence="2 5" id="KW-0812">Transmembrane</keyword>
<evidence type="ECO:0000256" key="5">
    <source>
        <dbReference type="SAM" id="Phobius"/>
    </source>
</evidence>